<feature type="transmembrane region" description="Helical" evidence="7">
    <location>
        <begin position="64"/>
        <end position="94"/>
    </location>
</feature>
<evidence type="ECO:0000256" key="3">
    <source>
        <dbReference type="ARBA" id="ARBA00022692"/>
    </source>
</evidence>
<dbReference type="GO" id="GO:0004930">
    <property type="term" value="F:G protein-coupled receptor activity"/>
    <property type="evidence" value="ECO:0007669"/>
    <property type="project" value="InterPro"/>
</dbReference>
<organism evidence="8 9">
    <name type="scientific">Ancylostoma ceylanicum</name>
    <dbReference type="NCBI Taxonomy" id="53326"/>
    <lineage>
        <taxon>Eukaryota</taxon>
        <taxon>Metazoa</taxon>
        <taxon>Ecdysozoa</taxon>
        <taxon>Nematoda</taxon>
        <taxon>Chromadorea</taxon>
        <taxon>Rhabditida</taxon>
        <taxon>Rhabditina</taxon>
        <taxon>Rhabditomorpha</taxon>
        <taxon>Strongyloidea</taxon>
        <taxon>Ancylostomatidae</taxon>
        <taxon>Ancylostomatinae</taxon>
        <taxon>Ancylostoma</taxon>
    </lineage>
</organism>
<dbReference type="PANTHER" id="PTHR31216">
    <property type="entry name" value="SERPENTINE RECEPTOR CLASS BETA-1-RELATED-RELATED"/>
    <property type="match status" value="1"/>
</dbReference>
<comment type="subcellular location">
    <subcellularLocation>
        <location evidence="1">Membrane</location>
        <topology evidence="1">Multi-pass membrane protein</topology>
    </subcellularLocation>
</comment>
<evidence type="ECO:0000256" key="1">
    <source>
        <dbReference type="ARBA" id="ARBA00004141"/>
    </source>
</evidence>
<feature type="compositionally biased region" description="Basic and acidic residues" evidence="6">
    <location>
        <begin position="18"/>
        <end position="39"/>
    </location>
</feature>
<accession>A0A0D6LQU3</accession>
<evidence type="ECO:0000313" key="8">
    <source>
        <dbReference type="EMBL" id="EPB73583.1"/>
    </source>
</evidence>
<keyword evidence="4 7" id="KW-1133">Transmembrane helix</keyword>
<proteinExistence type="inferred from homology"/>
<evidence type="ECO:0000256" key="4">
    <source>
        <dbReference type="ARBA" id="ARBA00022989"/>
    </source>
</evidence>
<sequence length="259" mass="29291">MDEEIPSSIFCTTPSNDGEQRKGVRRSKESGKITKDEPSSSKAIKLHVPKPKIRKISVNFNITAMLYCSSTALGPSMSQLPTALSFLVPFLIFYKDPYNDTVLTCVMTPAGSAAAVNFLFNAIVILNFAAITANILIYFANRRMEKTLRFNLTQRFQAFENKMVSTWVGMVVSVQFAFMTTYSLAMFLIRTEGQHLPDITKQVLRIWFYLVPFSTASLPLISLLALRLCTKNRQASINRMTNQKADHSAYMNHLMKMWS</sequence>
<keyword evidence="3 7" id="KW-0812">Transmembrane</keyword>
<dbReference type="GO" id="GO:0007606">
    <property type="term" value="P:sensory perception of chemical stimulus"/>
    <property type="evidence" value="ECO:0007669"/>
    <property type="project" value="InterPro"/>
</dbReference>
<feature type="transmembrane region" description="Helical" evidence="7">
    <location>
        <begin position="164"/>
        <end position="186"/>
    </location>
</feature>
<evidence type="ECO:0000313" key="9">
    <source>
        <dbReference type="Proteomes" id="UP000054495"/>
    </source>
</evidence>
<evidence type="ECO:0000256" key="6">
    <source>
        <dbReference type="SAM" id="MobiDB-lite"/>
    </source>
</evidence>
<keyword evidence="9" id="KW-1185">Reference proteome</keyword>
<reference evidence="8 9" key="1">
    <citation type="submission" date="2013-05" db="EMBL/GenBank/DDBJ databases">
        <title>Draft genome of the parasitic nematode Anyclostoma ceylanicum.</title>
        <authorList>
            <person name="Mitreva M."/>
        </authorList>
    </citation>
    <scope>NUCLEOTIDE SEQUENCE [LARGE SCALE GENOMIC DNA]</scope>
</reference>
<keyword evidence="5 7" id="KW-0472">Membrane</keyword>
<evidence type="ECO:0000256" key="5">
    <source>
        <dbReference type="ARBA" id="ARBA00023136"/>
    </source>
</evidence>
<dbReference type="InterPro" id="IPR000344">
    <property type="entry name" value="7TM_GPCR_serpentine_rcpt_Sra"/>
</dbReference>
<feature type="transmembrane region" description="Helical" evidence="7">
    <location>
        <begin position="114"/>
        <end position="140"/>
    </location>
</feature>
<evidence type="ECO:0000256" key="2">
    <source>
        <dbReference type="ARBA" id="ARBA00006860"/>
    </source>
</evidence>
<dbReference type="PANTHER" id="PTHR31216:SF11">
    <property type="entry name" value="SERPENTINE RECEPTOR CLASS BETA-16-RELATED"/>
    <property type="match status" value="1"/>
</dbReference>
<dbReference type="Proteomes" id="UP000054495">
    <property type="component" value="Unassembled WGS sequence"/>
</dbReference>
<feature type="transmembrane region" description="Helical" evidence="7">
    <location>
        <begin position="206"/>
        <end position="230"/>
    </location>
</feature>
<dbReference type="AlphaFoldDB" id="A0A0D6LQU3"/>
<evidence type="ECO:0000256" key="7">
    <source>
        <dbReference type="SAM" id="Phobius"/>
    </source>
</evidence>
<dbReference type="InterPro" id="IPR002184">
    <property type="entry name" value="7TM_GPCR_serpentine_rcpt_Srb"/>
</dbReference>
<dbReference type="GO" id="GO:0016020">
    <property type="term" value="C:membrane"/>
    <property type="evidence" value="ECO:0007669"/>
    <property type="project" value="UniProtKB-SubCell"/>
</dbReference>
<feature type="region of interest" description="Disordered" evidence="6">
    <location>
        <begin position="1"/>
        <end position="40"/>
    </location>
</feature>
<gene>
    <name evidence="8" type="ORF">ANCCEY_07319</name>
</gene>
<dbReference type="Pfam" id="PF02117">
    <property type="entry name" value="7TM_GPCR_Sra"/>
    <property type="match status" value="1"/>
</dbReference>
<protein>
    <submittedName>
        <fullName evidence="8">Integral membrane protein, C.elegans Sra family</fullName>
    </submittedName>
</protein>
<dbReference type="EMBL" id="KE124981">
    <property type="protein sequence ID" value="EPB73583.1"/>
    <property type="molecule type" value="Genomic_DNA"/>
</dbReference>
<comment type="similarity">
    <text evidence="2">Belongs to the nematode receptor-like protein srb family.</text>
</comment>
<dbReference type="PRINTS" id="PR00697">
    <property type="entry name" value="TMPROTEINSRA"/>
</dbReference>
<name>A0A0D6LQU3_9BILA</name>